<feature type="transmembrane region" description="Helical" evidence="7">
    <location>
        <begin position="828"/>
        <end position="848"/>
    </location>
</feature>
<sequence>MRDSDGETSPHVAGTLEEDIKLGLFGRCRRQCGACLKRLRLPRWIKKPLFLLYTWLGGALTYAILITVVYTSIMSLRPPLALPPKCRRMAVPGYASTTVTSEVIGSTVPSARTSPELASFNRLPSGFTLALECQQGEALSVLIFYAFGFIVGEAMELMHLPGLFGMLLGGLTLRNLGTLFISEQIYHQSTVPNGSYPIDANNTLISQELASFDVSDSRTQVAALLLVNPSLSGVLRQLALATILSRAGLGLDPATLKQVCGSVFRLAIIPCLTEAAALMLITRFLIGWPWTWGAILGFACAAVSPAVIVPNMMRLEVAGWGVAEGIPTLVVAASSLDDVLAITGFGVALAVALSTGENLAATLFWGPAEAFCGAAFGAAVGSLLCLFPPPKLEHSHLIRGIILICLAVTGLVGSVGLHLPGAGALACLTLSFVVAMGWRAGLPWRLTQPSEPNVETPSHDFSANTATGSTSKWGRRSPSPDSHSLTADETAPDLTGANKPGKPMGFFRQLNVSSKSEPIRDTPELSGLSAQPSNKRGRGHEDSTSSNIMENLIEYHPYYCSILKQQYTSQQSRQSASLRGSAKSSIRQLTGGDLPAIAVAVAATGGSDTERRDSGRNLTGQGAFARRRSCVSRRFSLPEPTAHYEMESFSTNDSANCGVSPPSTRSSGRHGAQRGRRRLLSPTSREQYSAVCSQPVDKLEELAECEDELGTVTQLMKPCRPGEQNTNADADRDQEEYSAPEPDILLPATPEERGLACLNSMRQTLAAVWWFVQPILFSLIGAEVNLSTLGGASTGRGVACLIIAVLIRMGATILAVLPSNLNMRERVFVAFAWLPKATVQAAIGPVALDTARQLHSSAEIIGYGEVVLTLAAIAIILTAPIGAILMPITAPYLLHQDLRASEVMVARTRQNTSTKLPNSSVNKSSERPDYHSSANNVPTNGSTVDMPKTNLVTSPQDGT</sequence>
<dbReference type="AlphaFoldDB" id="A0A504YVQ0"/>
<dbReference type="PANTHER" id="PTHR31102">
    <property type="match status" value="1"/>
</dbReference>
<feature type="transmembrane region" description="Helical" evidence="7">
    <location>
        <begin position="329"/>
        <end position="352"/>
    </location>
</feature>
<evidence type="ECO:0000256" key="7">
    <source>
        <dbReference type="SAM" id="Phobius"/>
    </source>
</evidence>
<dbReference type="STRING" id="46835.A0A504YVQ0"/>
<feature type="compositionally biased region" description="Polar residues" evidence="6">
    <location>
        <begin position="648"/>
        <end position="666"/>
    </location>
</feature>
<feature type="compositionally biased region" description="Basic residues" evidence="6">
    <location>
        <begin position="667"/>
        <end position="679"/>
    </location>
</feature>
<keyword evidence="10" id="KW-1185">Reference proteome</keyword>
<feature type="region of interest" description="Disordered" evidence="6">
    <location>
        <begin position="909"/>
        <end position="959"/>
    </location>
</feature>
<name>A0A504YVQ0_FASGI</name>
<feature type="transmembrane region" description="Helical" evidence="7">
    <location>
        <begin position="764"/>
        <end position="782"/>
    </location>
</feature>
<comment type="subcellular location">
    <subcellularLocation>
        <location evidence="1">Membrane</location>
        <topology evidence="1">Multi-pass membrane protein</topology>
    </subcellularLocation>
</comment>
<feature type="compositionally biased region" description="Polar residues" evidence="6">
    <location>
        <begin position="932"/>
        <end position="943"/>
    </location>
</feature>
<gene>
    <name evidence="9" type="ORF">FGIG_01251</name>
</gene>
<feature type="transmembrane region" description="Helical" evidence="7">
    <location>
        <begin position="423"/>
        <end position="442"/>
    </location>
</feature>
<dbReference type="GO" id="GO:0016020">
    <property type="term" value="C:membrane"/>
    <property type="evidence" value="ECO:0007669"/>
    <property type="project" value="UniProtKB-SubCell"/>
</dbReference>
<proteinExistence type="inferred from homology"/>
<evidence type="ECO:0000256" key="1">
    <source>
        <dbReference type="ARBA" id="ARBA00004141"/>
    </source>
</evidence>
<evidence type="ECO:0000313" key="10">
    <source>
        <dbReference type="Proteomes" id="UP000316759"/>
    </source>
</evidence>
<feature type="transmembrane region" description="Helical" evidence="7">
    <location>
        <begin position="794"/>
        <end position="816"/>
    </location>
</feature>
<feature type="region of interest" description="Disordered" evidence="6">
    <location>
        <begin position="717"/>
        <end position="737"/>
    </location>
</feature>
<protein>
    <submittedName>
        <fullName evidence="9">Sodium/hydrogen exchanger domain-containing protein 1</fullName>
    </submittedName>
</protein>
<dbReference type="GO" id="GO:0015297">
    <property type="term" value="F:antiporter activity"/>
    <property type="evidence" value="ECO:0007669"/>
    <property type="project" value="InterPro"/>
</dbReference>
<dbReference type="InterPro" id="IPR051843">
    <property type="entry name" value="CPA1_transporter"/>
</dbReference>
<feature type="transmembrane region" description="Helical" evidence="7">
    <location>
        <begin position="50"/>
        <end position="73"/>
    </location>
</feature>
<feature type="compositionally biased region" description="Polar residues" evidence="6">
    <location>
        <begin position="449"/>
        <end position="472"/>
    </location>
</feature>
<comment type="caution">
    <text evidence="9">The sequence shown here is derived from an EMBL/GenBank/DDBJ whole genome shotgun (WGS) entry which is preliminary data.</text>
</comment>
<evidence type="ECO:0000256" key="6">
    <source>
        <dbReference type="SAM" id="MobiDB-lite"/>
    </source>
</evidence>
<feature type="domain" description="Cation/H+ exchanger transmembrane" evidence="8">
    <location>
        <begin position="759"/>
        <end position="884"/>
    </location>
</feature>
<feature type="transmembrane region" description="Helical" evidence="7">
    <location>
        <begin position="364"/>
        <end position="385"/>
    </location>
</feature>
<keyword evidence="4 7" id="KW-1133">Transmembrane helix</keyword>
<reference evidence="9 10" key="1">
    <citation type="submission" date="2019-04" db="EMBL/GenBank/DDBJ databases">
        <title>Annotation for the trematode Fasciola gigantica.</title>
        <authorList>
            <person name="Choi Y.-J."/>
        </authorList>
    </citation>
    <scope>NUCLEOTIDE SEQUENCE [LARGE SCALE GENOMIC DNA]</scope>
    <source>
        <strain evidence="9">Uganda_cow_1</strain>
    </source>
</reference>
<evidence type="ECO:0000256" key="2">
    <source>
        <dbReference type="ARBA" id="ARBA00007367"/>
    </source>
</evidence>
<feature type="compositionally biased region" description="Polar residues" evidence="6">
    <location>
        <begin position="950"/>
        <end position="959"/>
    </location>
</feature>
<feature type="transmembrane region" description="Helical" evidence="7">
    <location>
        <begin position="292"/>
        <end position="309"/>
    </location>
</feature>
<evidence type="ECO:0000259" key="8">
    <source>
        <dbReference type="Pfam" id="PF00999"/>
    </source>
</evidence>
<dbReference type="EMBL" id="SUNJ01007311">
    <property type="protein sequence ID" value="TPP62107.1"/>
    <property type="molecule type" value="Genomic_DNA"/>
</dbReference>
<dbReference type="OrthoDB" id="423807at2759"/>
<dbReference type="GO" id="GO:1902600">
    <property type="term" value="P:proton transmembrane transport"/>
    <property type="evidence" value="ECO:0007669"/>
    <property type="project" value="InterPro"/>
</dbReference>
<feature type="region of interest" description="Disordered" evidence="6">
    <location>
        <begin position="648"/>
        <end position="685"/>
    </location>
</feature>
<evidence type="ECO:0000256" key="5">
    <source>
        <dbReference type="ARBA" id="ARBA00023136"/>
    </source>
</evidence>
<keyword evidence="5 7" id="KW-0472">Membrane</keyword>
<accession>A0A504YVQ0</accession>
<dbReference type="PANTHER" id="PTHR31102:SF1">
    <property type="entry name" value="CATION_H+ EXCHANGER DOMAIN-CONTAINING PROTEIN"/>
    <property type="match status" value="1"/>
</dbReference>
<evidence type="ECO:0000256" key="3">
    <source>
        <dbReference type="ARBA" id="ARBA00022692"/>
    </source>
</evidence>
<feature type="domain" description="Cation/H+ exchanger transmembrane" evidence="8">
    <location>
        <begin position="229"/>
        <end position="418"/>
    </location>
</feature>
<dbReference type="Proteomes" id="UP000316759">
    <property type="component" value="Unassembled WGS sequence"/>
</dbReference>
<feature type="transmembrane region" description="Helical" evidence="7">
    <location>
        <begin position="868"/>
        <end position="894"/>
    </location>
</feature>
<keyword evidence="3 7" id="KW-0812">Transmembrane</keyword>
<organism evidence="9 10">
    <name type="scientific">Fasciola gigantica</name>
    <name type="common">Giant liver fluke</name>
    <dbReference type="NCBI Taxonomy" id="46835"/>
    <lineage>
        <taxon>Eukaryota</taxon>
        <taxon>Metazoa</taxon>
        <taxon>Spiralia</taxon>
        <taxon>Lophotrochozoa</taxon>
        <taxon>Platyhelminthes</taxon>
        <taxon>Trematoda</taxon>
        <taxon>Digenea</taxon>
        <taxon>Plagiorchiida</taxon>
        <taxon>Echinostomata</taxon>
        <taxon>Echinostomatoidea</taxon>
        <taxon>Fasciolidae</taxon>
        <taxon>Fasciola</taxon>
    </lineage>
</organism>
<feature type="transmembrane region" description="Helical" evidence="7">
    <location>
        <begin position="397"/>
        <end position="417"/>
    </location>
</feature>
<dbReference type="Pfam" id="PF00999">
    <property type="entry name" value="Na_H_Exchanger"/>
    <property type="match status" value="2"/>
</dbReference>
<feature type="region of interest" description="Disordered" evidence="6">
    <location>
        <begin position="449"/>
        <end position="545"/>
    </location>
</feature>
<feature type="compositionally biased region" description="Polar residues" evidence="6">
    <location>
        <begin position="909"/>
        <end position="923"/>
    </location>
</feature>
<evidence type="ECO:0000256" key="4">
    <source>
        <dbReference type="ARBA" id="ARBA00022989"/>
    </source>
</evidence>
<comment type="similarity">
    <text evidence="2">Belongs to the monovalent cation:proton antiporter 1 (CPA1) transporter (TC 2.A.36) family.</text>
</comment>
<evidence type="ECO:0000313" key="9">
    <source>
        <dbReference type="EMBL" id="TPP62107.1"/>
    </source>
</evidence>
<dbReference type="InterPro" id="IPR006153">
    <property type="entry name" value="Cation/H_exchanger_TM"/>
</dbReference>